<comment type="caution">
    <text evidence="2">The sequence shown here is derived from an EMBL/GenBank/DDBJ whole genome shotgun (WGS) entry which is preliminary data.</text>
</comment>
<dbReference type="EMBL" id="JPKZ01001543">
    <property type="protein sequence ID" value="KHN81334.1"/>
    <property type="molecule type" value="Genomic_DNA"/>
</dbReference>
<evidence type="ECO:0000313" key="3">
    <source>
        <dbReference type="Proteomes" id="UP000031036"/>
    </source>
</evidence>
<organism evidence="2 3">
    <name type="scientific">Toxocara canis</name>
    <name type="common">Canine roundworm</name>
    <dbReference type="NCBI Taxonomy" id="6265"/>
    <lineage>
        <taxon>Eukaryota</taxon>
        <taxon>Metazoa</taxon>
        <taxon>Ecdysozoa</taxon>
        <taxon>Nematoda</taxon>
        <taxon>Chromadorea</taxon>
        <taxon>Rhabditida</taxon>
        <taxon>Spirurina</taxon>
        <taxon>Ascaridomorpha</taxon>
        <taxon>Ascaridoidea</taxon>
        <taxon>Toxocaridae</taxon>
        <taxon>Toxocara</taxon>
    </lineage>
</organism>
<reference evidence="2 3" key="1">
    <citation type="submission" date="2014-11" db="EMBL/GenBank/DDBJ databases">
        <title>Genetic blueprint of the zoonotic pathogen Toxocara canis.</title>
        <authorList>
            <person name="Zhu X.-Q."/>
            <person name="Korhonen P.K."/>
            <person name="Cai H."/>
            <person name="Young N.D."/>
            <person name="Nejsum P."/>
            <person name="von Samson-Himmelstjerna G."/>
            <person name="Boag P.R."/>
            <person name="Tan P."/>
            <person name="Li Q."/>
            <person name="Min J."/>
            <person name="Yang Y."/>
            <person name="Wang X."/>
            <person name="Fang X."/>
            <person name="Hall R.S."/>
            <person name="Hofmann A."/>
            <person name="Sternberg P.W."/>
            <person name="Jex A.R."/>
            <person name="Gasser R.B."/>
        </authorList>
    </citation>
    <scope>NUCLEOTIDE SEQUENCE [LARGE SCALE GENOMIC DNA]</scope>
    <source>
        <strain evidence="2">PN_DK_2014</strain>
    </source>
</reference>
<dbReference type="AlphaFoldDB" id="A0A0B2VIY4"/>
<dbReference type="Proteomes" id="UP000031036">
    <property type="component" value="Unassembled WGS sequence"/>
</dbReference>
<dbReference type="OrthoDB" id="5978493at2759"/>
<sequence>MFRSTSTNGEEALSHTSVRFRVYKRRQTGSSQFLGETLLVNSLIDARGGILTHHTLAFHHSIDSNPLVRQPSTAKFPLFPSMSNGKSDGEGSRPLTIIRT</sequence>
<protein>
    <submittedName>
        <fullName evidence="2">Uncharacterized protein</fullName>
    </submittedName>
</protein>
<accession>A0A0B2VIY4</accession>
<evidence type="ECO:0000313" key="2">
    <source>
        <dbReference type="EMBL" id="KHN81334.1"/>
    </source>
</evidence>
<evidence type="ECO:0000256" key="1">
    <source>
        <dbReference type="SAM" id="MobiDB-lite"/>
    </source>
</evidence>
<name>A0A0B2VIY4_TOXCA</name>
<proteinExistence type="predicted"/>
<gene>
    <name evidence="2" type="ORF">Tcan_08514</name>
</gene>
<feature type="region of interest" description="Disordered" evidence="1">
    <location>
        <begin position="78"/>
        <end position="100"/>
    </location>
</feature>
<keyword evidence="3" id="KW-1185">Reference proteome</keyword>